<comment type="similarity">
    <text evidence="10">Belongs to the LpxH family.</text>
</comment>
<keyword evidence="8 10" id="KW-0472">Membrane</keyword>
<dbReference type="InterPro" id="IPR043461">
    <property type="entry name" value="LpxH-like"/>
</dbReference>
<comment type="caution">
    <text evidence="12">The sequence shown here is derived from an EMBL/GenBank/DDBJ whole genome shotgun (WGS) entry which is preliminary data.</text>
</comment>
<dbReference type="GO" id="GO:0008758">
    <property type="term" value="F:UDP-2,3-diacylglucosamine hydrolase activity"/>
    <property type="evidence" value="ECO:0007669"/>
    <property type="project" value="UniProtKB-UniRule"/>
</dbReference>
<evidence type="ECO:0000313" key="13">
    <source>
        <dbReference type="Proteomes" id="UP000461670"/>
    </source>
</evidence>
<comment type="catalytic activity">
    <reaction evidence="10">
        <text>UDP-2-N,3-O-bis[(3R)-3-hydroxytetradecanoyl]-alpha-D-glucosamine + H2O = 2-N,3-O-bis[(3R)-3-hydroxytetradecanoyl]-alpha-D-glucosaminyl 1-phosphate + UMP + 2 H(+)</text>
        <dbReference type="Rhea" id="RHEA:25213"/>
        <dbReference type="ChEBI" id="CHEBI:15377"/>
        <dbReference type="ChEBI" id="CHEBI:15378"/>
        <dbReference type="ChEBI" id="CHEBI:57865"/>
        <dbReference type="ChEBI" id="CHEBI:57957"/>
        <dbReference type="ChEBI" id="CHEBI:78847"/>
        <dbReference type="EC" id="3.6.1.54"/>
    </reaction>
</comment>
<dbReference type="Proteomes" id="UP000461670">
    <property type="component" value="Unassembled WGS sequence"/>
</dbReference>
<feature type="binding site" evidence="10">
    <location>
        <position position="184"/>
    </location>
    <ligand>
        <name>substrate</name>
    </ligand>
</feature>
<keyword evidence="2 10" id="KW-0444">Lipid biosynthesis</keyword>
<comment type="cofactor">
    <cofactor evidence="10">
        <name>Mn(2+)</name>
        <dbReference type="ChEBI" id="CHEBI:29035"/>
    </cofactor>
    <text evidence="10">Binds 2 Mn(2+) ions per subunit in a binuclear metal center.</text>
</comment>
<dbReference type="NCBIfam" id="NF003743">
    <property type="entry name" value="PRK05340.1"/>
    <property type="match status" value="1"/>
</dbReference>
<evidence type="ECO:0000256" key="7">
    <source>
        <dbReference type="ARBA" id="ARBA00023098"/>
    </source>
</evidence>
<dbReference type="EMBL" id="WNDQ01000084">
    <property type="protein sequence ID" value="KAF1018503.1"/>
    <property type="molecule type" value="Genomic_DNA"/>
</dbReference>
<keyword evidence="9 10" id="KW-0464">Manganese</keyword>
<evidence type="ECO:0000256" key="2">
    <source>
        <dbReference type="ARBA" id="ARBA00022516"/>
    </source>
</evidence>
<dbReference type="GO" id="GO:0019897">
    <property type="term" value="C:extrinsic component of plasma membrane"/>
    <property type="evidence" value="ECO:0007669"/>
    <property type="project" value="UniProtKB-UniRule"/>
</dbReference>
<feature type="binding site" evidence="10">
    <location>
        <position position="142"/>
    </location>
    <ligand>
        <name>substrate</name>
    </ligand>
</feature>
<evidence type="ECO:0000256" key="1">
    <source>
        <dbReference type="ARBA" id="ARBA00022475"/>
    </source>
</evidence>
<dbReference type="InterPro" id="IPR010138">
    <property type="entry name" value="UDP-diacylglucosamine_Hdrlase"/>
</dbReference>
<dbReference type="AlphaFoldDB" id="A0A7V8JNW5"/>
<reference evidence="13" key="1">
    <citation type="journal article" date="2020" name="MBio">
        <title>Horizontal gene transfer to a defensive symbiont with a reduced genome amongst a multipartite beetle microbiome.</title>
        <authorList>
            <person name="Waterworth S.C."/>
            <person name="Florez L.V."/>
            <person name="Rees E.R."/>
            <person name="Hertweck C."/>
            <person name="Kaltenpoth M."/>
            <person name="Kwan J.C."/>
        </authorList>
    </citation>
    <scope>NUCLEOTIDE SEQUENCE [LARGE SCALE GENOMIC DNA]</scope>
</reference>
<keyword evidence="6 10" id="KW-0378">Hydrolase</keyword>
<evidence type="ECO:0000256" key="9">
    <source>
        <dbReference type="ARBA" id="ARBA00023211"/>
    </source>
</evidence>
<dbReference type="PANTHER" id="PTHR34990">
    <property type="entry name" value="UDP-2,3-DIACYLGLUCOSAMINE HYDROLASE-RELATED"/>
    <property type="match status" value="1"/>
</dbReference>
<feature type="binding site" evidence="10">
    <location>
        <position position="99"/>
    </location>
    <ligand>
        <name>Mn(2+)</name>
        <dbReference type="ChEBI" id="CHEBI:29035"/>
        <label>2</label>
    </ligand>
</feature>
<evidence type="ECO:0000256" key="8">
    <source>
        <dbReference type="ARBA" id="ARBA00023136"/>
    </source>
</evidence>
<name>A0A7V8JNW5_9BURK</name>
<feature type="binding site" evidence="10">
    <location>
        <position position="30"/>
    </location>
    <ligand>
        <name>Mn(2+)</name>
        <dbReference type="ChEBI" id="CHEBI:29035"/>
        <label>1</label>
    </ligand>
</feature>
<organism evidence="12 13">
    <name type="scientific">Paracidovorax wautersii</name>
    <dbReference type="NCBI Taxonomy" id="1177982"/>
    <lineage>
        <taxon>Bacteria</taxon>
        <taxon>Pseudomonadati</taxon>
        <taxon>Pseudomonadota</taxon>
        <taxon>Betaproteobacteria</taxon>
        <taxon>Burkholderiales</taxon>
        <taxon>Comamonadaceae</taxon>
        <taxon>Paracidovorax</taxon>
    </lineage>
</organism>
<evidence type="ECO:0000313" key="12">
    <source>
        <dbReference type="EMBL" id="KAF1018503.1"/>
    </source>
</evidence>
<keyword evidence="3 10" id="KW-0997">Cell inner membrane</keyword>
<keyword evidence="1 10" id="KW-1003">Cell membrane</keyword>
<comment type="function">
    <text evidence="10">Hydrolyzes the pyrophosphate bond of UDP-2,3-diacylglucosamine to yield 2,3-diacylglucosamine 1-phosphate (lipid X) and UMP by catalyzing the attack of water at the alpha-P atom. Involved in the biosynthesis of lipid A, a phosphorylated glycolipid that anchors the lipopolysaccharide to the outer membrane of the cell.</text>
</comment>
<dbReference type="Gene3D" id="3.60.21.10">
    <property type="match status" value="1"/>
</dbReference>
<dbReference type="Pfam" id="PF00149">
    <property type="entry name" value="Metallophos"/>
    <property type="match status" value="1"/>
</dbReference>
<accession>A0A7V8JNW5</accession>
<keyword evidence="7 10" id="KW-0443">Lipid metabolism</keyword>
<dbReference type="InterPro" id="IPR004843">
    <property type="entry name" value="Calcineurin-like_PHP"/>
</dbReference>
<feature type="binding site" evidence="10">
    <location>
        <position position="28"/>
    </location>
    <ligand>
        <name>Mn(2+)</name>
        <dbReference type="ChEBI" id="CHEBI:29035"/>
        <label>1</label>
    </ligand>
</feature>
<feature type="binding site" evidence="10">
    <location>
        <position position="134"/>
    </location>
    <ligand>
        <name>Mn(2+)</name>
        <dbReference type="ChEBI" id="CHEBI:29035"/>
        <label>2</label>
    </ligand>
</feature>
<evidence type="ECO:0000256" key="6">
    <source>
        <dbReference type="ARBA" id="ARBA00022801"/>
    </source>
</evidence>
<keyword evidence="5 10" id="KW-0479">Metal-binding</keyword>
<comment type="caution">
    <text evidence="10">Lacks conserved residue(s) required for the propagation of feature annotation.</text>
</comment>
<feature type="binding site" evidence="10">
    <location>
        <position position="59"/>
    </location>
    <ligand>
        <name>Mn(2+)</name>
        <dbReference type="ChEBI" id="CHEBI:29035"/>
        <label>2</label>
    </ligand>
</feature>
<evidence type="ECO:0000256" key="3">
    <source>
        <dbReference type="ARBA" id="ARBA00022519"/>
    </source>
</evidence>
<dbReference type="SUPFAM" id="SSF56300">
    <property type="entry name" value="Metallo-dependent phosphatases"/>
    <property type="match status" value="1"/>
</dbReference>
<feature type="binding site" evidence="10">
    <location>
        <position position="59"/>
    </location>
    <ligand>
        <name>Mn(2+)</name>
        <dbReference type="ChEBI" id="CHEBI:29035"/>
        <label>1</label>
    </ligand>
</feature>
<dbReference type="GO" id="GO:0005737">
    <property type="term" value="C:cytoplasm"/>
    <property type="evidence" value="ECO:0007669"/>
    <property type="project" value="InterPro"/>
</dbReference>
<dbReference type="GO" id="GO:0030145">
    <property type="term" value="F:manganese ion binding"/>
    <property type="evidence" value="ECO:0007669"/>
    <property type="project" value="UniProtKB-UniRule"/>
</dbReference>
<dbReference type="UniPathway" id="UPA00359">
    <property type="reaction ID" value="UER00480"/>
</dbReference>
<protein>
    <recommendedName>
        <fullName evidence="10">UDP-2,3-diacylglucosamine hydrolase</fullName>
        <ecNumber evidence="10">3.6.1.54</ecNumber>
    </recommendedName>
    <alternativeName>
        <fullName evidence="10">UDP-2,3-diacylglucosamine diphosphatase</fullName>
    </alternativeName>
</protein>
<comment type="subcellular location">
    <subcellularLocation>
        <location evidence="10">Cell inner membrane</location>
        <topology evidence="10">Peripheral membrane protein</topology>
        <orientation evidence="10">Cytoplasmic side</orientation>
    </subcellularLocation>
</comment>
<feature type="binding site" evidence="10">
    <location>
        <position position="214"/>
    </location>
    <ligand>
        <name>Mn(2+)</name>
        <dbReference type="ChEBI" id="CHEBI:29035"/>
        <label>2</label>
    </ligand>
</feature>
<dbReference type="HAMAP" id="MF_00575">
    <property type="entry name" value="LpxH"/>
    <property type="match status" value="1"/>
</dbReference>
<dbReference type="CDD" id="cd07398">
    <property type="entry name" value="MPP_YbbF-LpxH"/>
    <property type="match status" value="1"/>
</dbReference>
<feature type="binding site" evidence="10">
    <location>
        <position position="180"/>
    </location>
    <ligand>
        <name>substrate</name>
    </ligand>
</feature>
<gene>
    <name evidence="12" type="primary">lpxH_2</name>
    <name evidence="10" type="synonym">lpxH</name>
    <name evidence="12" type="ORF">GAK30_03653</name>
</gene>
<feature type="binding site" evidence="10">
    <location>
        <position position="216"/>
    </location>
    <ligand>
        <name>Mn(2+)</name>
        <dbReference type="ChEBI" id="CHEBI:29035"/>
        <label>1</label>
    </ligand>
</feature>
<feature type="binding site" evidence="10">
    <location>
        <begin position="99"/>
        <end position="100"/>
    </location>
    <ligand>
        <name>substrate</name>
    </ligand>
</feature>
<dbReference type="InterPro" id="IPR029052">
    <property type="entry name" value="Metallo-depent_PP-like"/>
</dbReference>
<evidence type="ECO:0000259" key="11">
    <source>
        <dbReference type="Pfam" id="PF00149"/>
    </source>
</evidence>
<evidence type="ECO:0000256" key="5">
    <source>
        <dbReference type="ARBA" id="ARBA00022723"/>
    </source>
</evidence>
<evidence type="ECO:0000256" key="10">
    <source>
        <dbReference type="HAMAP-Rule" id="MF_00575"/>
    </source>
</evidence>
<sequence>MTANALAIPSAPELVAPAEWRTIDFIADLHLQDSDEATVQAWRHYLATTPADAVFMLGDLFEVWIGDDAAHEAGSFEQRCGQILLEASRQRDLLFMAGNRDFLLGDDFLRNSGLRGLTDPTVLVFGGERFLLSHGDALCLDDQRYMQFRAMVRSPQWQQELLAKPLAERKAIARHMREQSKAHNRRVESFADLDADATRAWLQAAGSAVMIHGHTHQPADHDLGHGLQRIVLSDWDAGAQPPRLEALRLTLLDKSEVARQRIPLTLHVA</sequence>
<keyword evidence="4 10" id="KW-0441">Lipid A biosynthesis</keyword>
<dbReference type="GO" id="GO:0009245">
    <property type="term" value="P:lipid A biosynthetic process"/>
    <property type="evidence" value="ECO:0007669"/>
    <property type="project" value="UniProtKB-UniRule"/>
</dbReference>
<comment type="pathway">
    <text evidence="10">Glycolipid biosynthesis; lipid IV(A) biosynthesis; lipid IV(A) from (3R)-3-hydroxytetradecanoyl-[acyl-carrier-protein] and UDP-N-acetyl-alpha-D-glucosamine: step 4/6.</text>
</comment>
<evidence type="ECO:0000256" key="4">
    <source>
        <dbReference type="ARBA" id="ARBA00022556"/>
    </source>
</evidence>
<proteinExistence type="inferred from homology"/>
<feature type="binding site" evidence="10">
    <location>
        <position position="214"/>
    </location>
    <ligand>
        <name>substrate</name>
    </ligand>
</feature>
<dbReference type="EC" id="3.6.1.54" evidence="10"/>
<dbReference type="PANTHER" id="PTHR34990:SF1">
    <property type="entry name" value="UDP-2,3-DIACYLGLUCOSAMINE HYDROLASE"/>
    <property type="match status" value="1"/>
</dbReference>
<feature type="domain" description="Calcineurin-like phosphoesterase" evidence="11">
    <location>
        <begin position="22"/>
        <end position="218"/>
    </location>
</feature>